<feature type="domain" description="TLC" evidence="7">
    <location>
        <begin position="60"/>
        <end position="254"/>
    </location>
</feature>
<feature type="transmembrane region" description="Helical" evidence="6">
    <location>
        <begin position="194"/>
        <end position="213"/>
    </location>
</feature>
<keyword evidence="2 5" id="KW-0812">Transmembrane</keyword>
<evidence type="ECO:0000313" key="8">
    <source>
        <dbReference type="EnsemblMetazoa" id="XP_038059690.1"/>
    </source>
</evidence>
<evidence type="ECO:0000256" key="2">
    <source>
        <dbReference type="ARBA" id="ARBA00022692"/>
    </source>
</evidence>
<evidence type="ECO:0000256" key="5">
    <source>
        <dbReference type="PROSITE-ProRule" id="PRU00205"/>
    </source>
</evidence>
<evidence type="ECO:0000256" key="6">
    <source>
        <dbReference type="SAM" id="Phobius"/>
    </source>
</evidence>
<dbReference type="OMA" id="WPWAFEA"/>
<dbReference type="GO" id="GO:0005886">
    <property type="term" value="C:plasma membrane"/>
    <property type="evidence" value="ECO:0007669"/>
    <property type="project" value="TreeGrafter"/>
</dbReference>
<feature type="transmembrane region" description="Helical" evidence="6">
    <location>
        <begin position="132"/>
        <end position="151"/>
    </location>
</feature>
<dbReference type="Proteomes" id="UP000887568">
    <property type="component" value="Unplaced"/>
</dbReference>
<dbReference type="PROSITE" id="PS50922">
    <property type="entry name" value="TLC"/>
    <property type="match status" value="1"/>
</dbReference>
<evidence type="ECO:0000259" key="7">
    <source>
        <dbReference type="PROSITE" id="PS50922"/>
    </source>
</evidence>
<evidence type="ECO:0000256" key="3">
    <source>
        <dbReference type="ARBA" id="ARBA00022989"/>
    </source>
</evidence>
<evidence type="ECO:0000256" key="4">
    <source>
        <dbReference type="ARBA" id="ARBA00023136"/>
    </source>
</evidence>
<keyword evidence="4 5" id="KW-0472">Membrane</keyword>
<dbReference type="AlphaFoldDB" id="A0A914A7C9"/>
<name>A0A914A7C9_PATMI</name>
<dbReference type="InterPro" id="IPR050846">
    <property type="entry name" value="TLCD"/>
</dbReference>
<dbReference type="PANTHER" id="PTHR13439:SF4">
    <property type="entry name" value="TLC DOMAIN-CONTAINING PROTEIN"/>
    <property type="match status" value="1"/>
</dbReference>
<dbReference type="Pfam" id="PF03798">
    <property type="entry name" value="TRAM_LAG1_CLN8"/>
    <property type="match status" value="1"/>
</dbReference>
<keyword evidence="3 6" id="KW-1133">Transmembrane helix</keyword>
<feature type="transmembrane region" description="Helical" evidence="6">
    <location>
        <begin position="225"/>
        <end position="245"/>
    </location>
</feature>
<protein>
    <recommendedName>
        <fullName evidence="7">TLC domain-containing protein</fullName>
    </recommendedName>
</protein>
<comment type="subcellular location">
    <subcellularLocation>
        <location evidence="1">Membrane</location>
        <topology evidence="1">Multi-pass membrane protein</topology>
    </subcellularLocation>
</comment>
<dbReference type="RefSeq" id="XP_038059690.1">
    <property type="nucleotide sequence ID" value="XM_038203762.1"/>
</dbReference>
<dbReference type="GO" id="GO:0007009">
    <property type="term" value="P:plasma membrane organization"/>
    <property type="evidence" value="ECO:0007669"/>
    <property type="project" value="TreeGrafter"/>
</dbReference>
<evidence type="ECO:0000256" key="1">
    <source>
        <dbReference type="ARBA" id="ARBA00004141"/>
    </source>
</evidence>
<reference evidence="8" key="1">
    <citation type="submission" date="2022-11" db="UniProtKB">
        <authorList>
            <consortium name="EnsemblMetazoa"/>
        </authorList>
    </citation>
    <scope>IDENTIFICATION</scope>
</reference>
<dbReference type="OrthoDB" id="10266980at2759"/>
<dbReference type="InterPro" id="IPR006634">
    <property type="entry name" value="TLC-dom"/>
</dbReference>
<accession>A0A914A7C9</accession>
<feature type="transmembrane region" description="Helical" evidence="6">
    <location>
        <begin position="101"/>
        <end position="120"/>
    </location>
</feature>
<dbReference type="GeneID" id="119730740"/>
<dbReference type="PANTHER" id="PTHR13439">
    <property type="entry name" value="CT120 PROTEIN"/>
    <property type="match status" value="1"/>
</dbReference>
<keyword evidence="9" id="KW-1185">Reference proteome</keyword>
<feature type="transmembrane region" description="Helical" evidence="6">
    <location>
        <begin position="25"/>
        <end position="48"/>
    </location>
</feature>
<feature type="transmembrane region" description="Helical" evidence="6">
    <location>
        <begin position="68"/>
        <end position="89"/>
    </location>
</feature>
<dbReference type="GO" id="GO:0055091">
    <property type="term" value="P:phospholipid homeostasis"/>
    <property type="evidence" value="ECO:0007669"/>
    <property type="project" value="TreeGrafter"/>
</dbReference>
<proteinExistence type="predicted"/>
<sequence length="269" mass="30606">MDIMEHGARLAVGSLSDSDGQPSPVPHATVIVVLVGSAIAFQCTNVALNFAPVPEKQERERRFRWRNIVTSFIHAVISGFSASYCLYTSPEILADIKQHVTTMSMVLVALSVGYFVYDLIDILIYRPIRNTWPLVIHHVVIFCCFGICLYLRAYVGYAVVALVAETNSVFLHFRQILQIMGVPKSTPIFRMNSAMNITTYLIFRFGTLFWMFYWLQTHRHEVPLILYLIAALGLVVMVIINMVLFKRLLISDYLSPGDKLKKEKNVLEK</sequence>
<dbReference type="SMART" id="SM00724">
    <property type="entry name" value="TLC"/>
    <property type="match status" value="1"/>
</dbReference>
<evidence type="ECO:0000313" key="9">
    <source>
        <dbReference type="Proteomes" id="UP000887568"/>
    </source>
</evidence>
<dbReference type="GO" id="GO:0071709">
    <property type="term" value="P:membrane assembly"/>
    <property type="evidence" value="ECO:0007669"/>
    <property type="project" value="TreeGrafter"/>
</dbReference>
<dbReference type="GO" id="GO:0097035">
    <property type="term" value="P:regulation of membrane lipid distribution"/>
    <property type="evidence" value="ECO:0007669"/>
    <property type="project" value="TreeGrafter"/>
</dbReference>
<organism evidence="8 9">
    <name type="scientific">Patiria miniata</name>
    <name type="common">Bat star</name>
    <name type="synonym">Asterina miniata</name>
    <dbReference type="NCBI Taxonomy" id="46514"/>
    <lineage>
        <taxon>Eukaryota</taxon>
        <taxon>Metazoa</taxon>
        <taxon>Echinodermata</taxon>
        <taxon>Eleutherozoa</taxon>
        <taxon>Asterozoa</taxon>
        <taxon>Asteroidea</taxon>
        <taxon>Valvatacea</taxon>
        <taxon>Valvatida</taxon>
        <taxon>Asterinidae</taxon>
        <taxon>Patiria</taxon>
    </lineage>
</organism>
<dbReference type="EnsemblMetazoa" id="XM_038203762.1">
    <property type="protein sequence ID" value="XP_038059690.1"/>
    <property type="gene ID" value="LOC119730740"/>
</dbReference>